<feature type="signal peptide" evidence="3">
    <location>
        <begin position="1"/>
        <end position="33"/>
    </location>
</feature>
<dbReference type="Pfam" id="PF00544">
    <property type="entry name" value="Pectate_lyase_4"/>
    <property type="match status" value="2"/>
</dbReference>
<gene>
    <name evidence="5" type="ORF">AB0D95_22055</name>
</gene>
<dbReference type="InterPro" id="IPR002022">
    <property type="entry name" value="Pec_lyase"/>
</dbReference>
<evidence type="ECO:0000313" key="6">
    <source>
        <dbReference type="Proteomes" id="UP001551584"/>
    </source>
</evidence>
<name>A0ABV3EUQ0_9ACTN</name>
<dbReference type="GO" id="GO:0016829">
    <property type="term" value="F:lyase activity"/>
    <property type="evidence" value="ECO:0007669"/>
    <property type="project" value="UniProtKB-KW"/>
</dbReference>
<dbReference type="SUPFAM" id="SSF51126">
    <property type="entry name" value="Pectin lyase-like"/>
    <property type="match status" value="1"/>
</dbReference>
<evidence type="ECO:0000256" key="1">
    <source>
        <dbReference type="ARBA" id="ARBA00023239"/>
    </source>
</evidence>
<sequence>MRRQLCHARFTKAAVVGCTALTLAVTSAGAAGAAPGKAGPARQVLPQNDGWAAADGGTTGGAAADAAHVYTVDTWAELKAAVGDGDGTPRVIRVKGTLDANSDAEGKPLSCADHATDGYTLEGYLAAYDPATWGTAEPSGAMEDARVASAARQASRIRLNIGSNTTLVGVGDDARLLGANVQIRGVDNVIVRNLTFEDTFDCFPQWDPTDGDEGAWNSEYDSLVVYGATHVWADHNTFTDGRRPDAAQPRYFGQLFQQHDGQLDVVRGADLVTASWNVFADHGKTILIGNSDGAGATDSGRLRVTLHHNLFRDTGERTPRVRFGRVDVYNNHHLVKDAEAFGYAYGVGRESAIFAEKNHFTLPASVSAGDVLHKWSEAPITAEDNFVNGAEADLIAAHNAENPHALLRPDAGWSPELRARVDETGDVPGLVRRWAGAGQLDEREPRES</sequence>
<comment type="caution">
    <text evidence="5">The sequence shown here is derived from an EMBL/GenBank/DDBJ whole genome shotgun (WGS) entry which is preliminary data.</text>
</comment>
<feature type="chain" id="PRO_5045257039" evidence="3">
    <location>
        <begin position="34"/>
        <end position="448"/>
    </location>
</feature>
<evidence type="ECO:0000256" key="2">
    <source>
        <dbReference type="RuleBase" id="RU361173"/>
    </source>
</evidence>
<proteinExistence type="inferred from homology"/>
<keyword evidence="6" id="KW-1185">Reference proteome</keyword>
<reference evidence="5 6" key="1">
    <citation type="submission" date="2024-06" db="EMBL/GenBank/DDBJ databases">
        <title>The Natural Products Discovery Center: Release of the First 8490 Sequenced Strains for Exploring Actinobacteria Biosynthetic Diversity.</title>
        <authorList>
            <person name="Kalkreuter E."/>
            <person name="Kautsar S.A."/>
            <person name="Yang D."/>
            <person name="Bader C.D."/>
            <person name="Teijaro C.N."/>
            <person name="Fluegel L."/>
            <person name="Davis C.M."/>
            <person name="Simpson J.R."/>
            <person name="Lauterbach L."/>
            <person name="Steele A.D."/>
            <person name="Gui C."/>
            <person name="Meng S."/>
            <person name="Li G."/>
            <person name="Viehrig K."/>
            <person name="Ye F."/>
            <person name="Su P."/>
            <person name="Kiefer A.F."/>
            <person name="Nichols A."/>
            <person name="Cepeda A.J."/>
            <person name="Yan W."/>
            <person name="Fan B."/>
            <person name="Jiang Y."/>
            <person name="Adhikari A."/>
            <person name="Zheng C.-J."/>
            <person name="Schuster L."/>
            <person name="Cowan T.M."/>
            <person name="Smanski M.J."/>
            <person name="Chevrette M.G."/>
            <person name="De Carvalho L.P.S."/>
            <person name="Shen B."/>
        </authorList>
    </citation>
    <scope>NUCLEOTIDE SEQUENCE [LARGE SCALE GENOMIC DNA]</scope>
    <source>
        <strain evidence="5 6">NPDC048117</strain>
    </source>
</reference>
<comment type="similarity">
    <text evidence="2">Belongs to the polysaccharide lyase 1 family.</text>
</comment>
<keyword evidence="1 2" id="KW-0456">Lyase</keyword>
<dbReference type="Gene3D" id="2.160.20.10">
    <property type="entry name" value="Single-stranded right-handed beta-helix, Pectin lyase-like"/>
    <property type="match status" value="1"/>
</dbReference>
<dbReference type="PANTHER" id="PTHR31683:SF18">
    <property type="entry name" value="PECTATE LYASE 21-RELATED"/>
    <property type="match status" value="1"/>
</dbReference>
<evidence type="ECO:0000259" key="4">
    <source>
        <dbReference type="SMART" id="SM00656"/>
    </source>
</evidence>
<accession>A0ABV3EUQ0</accession>
<comment type="subcellular location">
    <subcellularLocation>
        <location evidence="2">Secreted</location>
    </subcellularLocation>
</comment>
<organism evidence="5 6">
    <name type="scientific">Streptomyces chilikensis</name>
    <dbReference type="NCBI Taxonomy" id="1194079"/>
    <lineage>
        <taxon>Bacteria</taxon>
        <taxon>Bacillati</taxon>
        <taxon>Actinomycetota</taxon>
        <taxon>Actinomycetes</taxon>
        <taxon>Kitasatosporales</taxon>
        <taxon>Streptomycetaceae</taxon>
        <taxon>Streptomyces</taxon>
    </lineage>
</organism>
<dbReference type="RefSeq" id="WP_359275223.1">
    <property type="nucleotide sequence ID" value="NZ_JBEZNA010000059.1"/>
</dbReference>
<dbReference type="InterPro" id="IPR045032">
    <property type="entry name" value="PEL"/>
</dbReference>
<dbReference type="PANTHER" id="PTHR31683">
    <property type="entry name" value="PECTATE LYASE 18-RELATED"/>
    <property type="match status" value="1"/>
</dbReference>
<dbReference type="InterPro" id="IPR012334">
    <property type="entry name" value="Pectin_lyas_fold"/>
</dbReference>
<dbReference type="SMART" id="SM00656">
    <property type="entry name" value="Amb_all"/>
    <property type="match status" value="1"/>
</dbReference>
<dbReference type="EMBL" id="JBEZNA010000059">
    <property type="protein sequence ID" value="MEU9579919.1"/>
    <property type="molecule type" value="Genomic_DNA"/>
</dbReference>
<protein>
    <submittedName>
        <fullName evidence="5">Pectate lyase</fullName>
    </submittedName>
</protein>
<evidence type="ECO:0000313" key="5">
    <source>
        <dbReference type="EMBL" id="MEU9579919.1"/>
    </source>
</evidence>
<keyword evidence="3" id="KW-0732">Signal</keyword>
<dbReference type="Proteomes" id="UP001551584">
    <property type="component" value="Unassembled WGS sequence"/>
</dbReference>
<keyword evidence="2" id="KW-0119">Carbohydrate metabolism</keyword>
<feature type="domain" description="Pectate lyase" evidence="4">
    <location>
        <begin position="114"/>
        <end position="366"/>
    </location>
</feature>
<keyword evidence="2" id="KW-0624">Polysaccharide degradation</keyword>
<dbReference type="InterPro" id="IPR011050">
    <property type="entry name" value="Pectin_lyase_fold/virulence"/>
</dbReference>
<keyword evidence="2" id="KW-0964">Secreted</keyword>
<evidence type="ECO:0000256" key="3">
    <source>
        <dbReference type="SAM" id="SignalP"/>
    </source>
</evidence>